<dbReference type="PANTHER" id="PTHR12599">
    <property type="entry name" value="PTERIN-4-ALPHA-CARBINOLAMINE DEHYDRATASE"/>
    <property type="match status" value="1"/>
</dbReference>
<dbReference type="GO" id="GO:0008124">
    <property type="term" value="F:4-alpha-hydroxytetrahydrobiopterin dehydratase activity"/>
    <property type="evidence" value="ECO:0007669"/>
    <property type="project" value="UniProtKB-EC"/>
</dbReference>
<dbReference type="InterPro" id="IPR036428">
    <property type="entry name" value="PCD_sf"/>
</dbReference>
<comment type="caution">
    <text evidence="5">The sequence shown here is derived from an EMBL/GenBank/DDBJ whole genome shotgun (WGS) entry which is preliminary data.</text>
</comment>
<dbReference type="EC" id="4.2.1.96" evidence="3"/>
<evidence type="ECO:0000256" key="3">
    <source>
        <dbReference type="ARBA" id="ARBA00013252"/>
    </source>
</evidence>
<protein>
    <recommendedName>
        <fullName evidence="3">4a-hydroxytetrahydrobiopterin dehydratase</fullName>
        <ecNumber evidence="3">4.2.1.96</ecNumber>
    </recommendedName>
</protein>
<reference evidence="5 6" key="1">
    <citation type="submission" date="2018-11" db="EMBL/GenBank/DDBJ databases">
        <title>Genomic Encyclopedia of Type Strains, Phase IV (KMG-IV): sequencing the most valuable type-strain genomes for metagenomic binning, comparative biology and taxonomic classification.</title>
        <authorList>
            <person name="Goeker M."/>
        </authorList>
    </citation>
    <scope>NUCLEOTIDE SEQUENCE [LARGE SCALE GENOMIC DNA]</scope>
    <source>
        <strain evidence="5 6">DSM 18090</strain>
    </source>
</reference>
<evidence type="ECO:0000313" key="5">
    <source>
        <dbReference type="EMBL" id="RPF53956.1"/>
    </source>
</evidence>
<evidence type="ECO:0000256" key="2">
    <source>
        <dbReference type="ARBA" id="ARBA00006472"/>
    </source>
</evidence>
<organism evidence="5 6">
    <name type="scientific">Aquisalibacillus elongatus</name>
    <dbReference type="NCBI Taxonomy" id="485577"/>
    <lineage>
        <taxon>Bacteria</taxon>
        <taxon>Bacillati</taxon>
        <taxon>Bacillota</taxon>
        <taxon>Bacilli</taxon>
        <taxon>Bacillales</taxon>
        <taxon>Bacillaceae</taxon>
        <taxon>Aquisalibacillus</taxon>
    </lineage>
</organism>
<gene>
    <name evidence="5" type="ORF">EDC24_1142</name>
</gene>
<evidence type="ECO:0000256" key="4">
    <source>
        <dbReference type="ARBA" id="ARBA00023239"/>
    </source>
</evidence>
<comment type="catalytic activity">
    <reaction evidence="1">
        <text>(4aS,6R)-4a-hydroxy-L-erythro-5,6,7,8-tetrahydrobiopterin = (6R)-L-erythro-6,7-dihydrobiopterin + H2O</text>
        <dbReference type="Rhea" id="RHEA:11920"/>
        <dbReference type="ChEBI" id="CHEBI:15377"/>
        <dbReference type="ChEBI" id="CHEBI:15642"/>
        <dbReference type="ChEBI" id="CHEBI:43120"/>
        <dbReference type="EC" id="4.2.1.96"/>
    </reaction>
</comment>
<dbReference type="EMBL" id="RKRF01000008">
    <property type="protein sequence ID" value="RPF53956.1"/>
    <property type="molecule type" value="Genomic_DNA"/>
</dbReference>
<dbReference type="PANTHER" id="PTHR12599:SF0">
    <property type="entry name" value="PTERIN-4-ALPHA-CARBINOLAMINE DEHYDRATASE"/>
    <property type="match status" value="1"/>
</dbReference>
<comment type="similarity">
    <text evidence="2">Belongs to the pterin-4-alpha-carbinolamine dehydratase family.</text>
</comment>
<accession>A0A3N5B888</accession>
<dbReference type="NCBIfam" id="NF002017">
    <property type="entry name" value="PRK00823.1-2"/>
    <property type="match status" value="1"/>
</dbReference>
<dbReference type="Gene3D" id="3.30.1360.20">
    <property type="entry name" value="Transcriptional coactivator/pterin dehydratase"/>
    <property type="match status" value="1"/>
</dbReference>
<dbReference type="CDD" id="cd00488">
    <property type="entry name" value="PCD_DCoH"/>
    <property type="match status" value="1"/>
</dbReference>
<dbReference type="InterPro" id="IPR001533">
    <property type="entry name" value="Pterin_deHydtase"/>
</dbReference>
<dbReference type="AlphaFoldDB" id="A0A3N5B888"/>
<dbReference type="GO" id="GO:0006729">
    <property type="term" value="P:tetrahydrobiopterin biosynthetic process"/>
    <property type="evidence" value="ECO:0007669"/>
    <property type="project" value="InterPro"/>
</dbReference>
<keyword evidence="4" id="KW-0456">Lyase</keyword>
<dbReference type="Pfam" id="PF01329">
    <property type="entry name" value="Pterin_4a"/>
    <property type="match status" value="1"/>
</dbReference>
<dbReference type="SUPFAM" id="SSF55248">
    <property type="entry name" value="PCD-like"/>
    <property type="match status" value="1"/>
</dbReference>
<proteinExistence type="inferred from homology"/>
<name>A0A3N5B888_9BACI</name>
<sequence length="98" mass="12056">MERLSEEQLNQELEQLSNWKRVDEKWLRRRYKFKDYLNGVEFVRKVAEYAESQNHHPNIAIDYKVVTLKISSWEMQGITDLDIEMVKRFDELYEEQEK</sequence>
<evidence type="ECO:0000256" key="1">
    <source>
        <dbReference type="ARBA" id="ARBA00001554"/>
    </source>
</evidence>
<evidence type="ECO:0000313" key="6">
    <source>
        <dbReference type="Proteomes" id="UP000276443"/>
    </source>
</evidence>
<keyword evidence="6" id="KW-1185">Reference proteome</keyword>
<dbReference type="Proteomes" id="UP000276443">
    <property type="component" value="Unassembled WGS sequence"/>
</dbReference>